<evidence type="ECO:0000256" key="7">
    <source>
        <dbReference type="ARBA" id="ARBA00023128"/>
    </source>
</evidence>
<dbReference type="PANTHER" id="PTHR13247:SF0">
    <property type="entry name" value="MITOCHONDRIAL FISSION 1 PROTEIN"/>
    <property type="match status" value="1"/>
</dbReference>
<dbReference type="SUPFAM" id="SSF48452">
    <property type="entry name" value="TPR-like"/>
    <property type="match status" value="1"/>
</dbReference>
<comment type="caution">
    <text evidence="11">The sequence shown here is derived from an EMBL/GenBank/DDBJ whole genome shotgun (WGS) entry which is preliminary data.</text>
</comment>
<evidence type="ECO:0000313" key="11">
    <source>
        <dbReference type="EMBL" id="RXW22385.1"/>
    </source>
</evidence>
<dbReference type="Pfam" id="PF14852">
    <property type="entry name" value="Fis1_TPR_N"/>
    <property type="match status" value="1"/>
</dbReference>
<dbReference type="OrthoDB" id="421154at2759"/>
<dbReference type="Pfam" id="PF14853">
    <property type="entry name" value="Fis1_TPR_C"/>
    <property type="match status" value="1"/>
</dbReference>
<dbReference type="InterPro" id="IPR016543">
    <property type="entry name" value="Fis1"/>
</dbReference>
<evidence type="ECO:0000256" key="10">
    <source>
        <dbReference type="SAM" id="Phobius"/>
    </source>
</evidence>
<evidence type="ECO:0000313" key="12">
    <source>
        <dbReference type="Proteomes" id="UP000290288"/>
    </source>
</evidence>
<dbReference type="GO" id="GO:0005741">
    <property type="term" value="C:mitochondrial outer membrane"/>
    <property type="evidence" value="ECO:0007669"/>
    <property type="project" value="UniProtKB-SubCell"/>
</dbReference>
<dbReference type="InterPro" id="IPR033745">
    <property type="entry name" value="Fis1_cytosol"/>
</dbReference>
<dbReference type="CDD" id="cd12212">
    <property type="entry name" value="Fis1"/>
    <property type="match status" value="1"/>
</dbReference>
<keyword evidence="7 9" id="KW-0496">Mitochondrion</keyword>
<name>A0A4Q2DU14_9AGAR</name>
<dbReference type="STRING" id="2316362.A0A4Q2DU14"/>
<comment type="function">
    <text evidence="9">Has a role in mitochondrial fission.</text>
</comment>
<dbReference type="Proteomes" id="UP000290288">
    <property type="component" value="Unassembled WGS sequence"/>
</dbReference>
<keyword evidence="6 10" id="KW-1133">Transmembrane helix</keyword>
<protein>
    <recommendedName>
        <fullName evidence="3 9">Mitochondrial fission 1 protein</fullName>
    </recommendedName>
</protein>
<comment type="subcellular location">
    <subcellularLocation>
        <location evidence="1">Mitochondrion outer membrane</location>
        <topology evidence="1">Single-pass membrane protein</topology>
    </subcellularLocation>
</comment>
<organism evidence="11 12">
    <name type="scientific">Candolleomyces aberdarensis</name>
    <dbReference type="NCBI Taxonomy" id="2316362"/>
    <lineage>
        <taxon>Eukaryota</taxon>
        <taxon>Fungi</taxon>
        <taxon>Dikarya</taxon>
        <taxon>Basidiomycota</taxon>
        <taxon>Agaricomycotina</taxon>
        <taxon>Agaricomycetes</taxon>
        <taxon>Agaricomycetidae</taxon>
        <taxon>Agaricales</taxon>
        <taxon>Agaricineae</taxon>
        <taxon>Psathyrellaceae</taxon>
        <taxon>Candolleomyces</taxon>
    </lineage>
</organism>
<feature type="transmembrane region" description="Helical" evidence="10">
    <location>
        <begin position="149"/>
        <end position="170"/>
    </location>
</feature>
<dbReference type="GO" id="GO:0000266">
    <property type="term" value="P:mitochondrial fission"/>
    <property type="evidence" value="ECO:0007669"/>
    <property type="project" value="UniProtKB-UniRule"/>
</dbReference>
<evidence type="ECO:0000256" key="9">
    <source>
        <dbReference type="PIRNR" id="PIRNR008835"/>
    </source>
</evidence>
<dbReference type="GO" id="GO:0005778">
    <property type="term" value="C:peroxisomal membrane"/>
    <property type="evidence" value="ECO:0007669"/>
    <property type="project" value="TreeGrafter"/>
</dbReference>
<dbReference type="InterPro" id="IPR028061">
    <property type="entry name" value="Fis1_TPR_C"/>
</dbReference>
<sequence>MPTELPYAADAEVSLSYDELEVLRTQYEKELAQAHVTIQTKFNYAWGLVKSPLREHQVEGVRILQDIYRAEPARRRECLYYLALGYYKMGNYEDAKKFNGLLKEKEPANLQAKSLGQLIDKKATAGEYLRSCIGSVFTTLKSPFFEDGYIGMALAGGAAAVGALLVAGLIRRAARK</sequence>
<dbReference type="PIRSF" id="PIRSF008835">
    <property type="entry name" value="TPR_repeat_11_Fis1"/>
    <property type="match status" value="1"/>
</dbReference>
<keyword evidence="4 10" id="KW-0812">Transmembrane</keyword>
<evidence type="ECO:0000256" key="1">
    <source>
        <dbReference type="ARBA" id="ARBA00004572"/>
    </source>
</evidence>
<dbReference type="PANTHER" id="PTHR13247">
    <property type="entry name" value="TETRATRICOPEPTIDE REPEAT PROTEIN 11 TPR REPEAT PROTEIN 11"/>
    <property type="match status" value="1"/>
</dbReference>
<evidence type="ECO:0000256" key="8">
    <source>
        <dbReference type="ARBA" id="ARBA00023136"/>
    </source>
</evidence>
<dbReference type="GO" id="GO:0016559">
    <property type="term" value="P:peroxisome fission"/>
    <property type="evidence" value="ECO:0007669"/>
    <property type="project" value="TreeGrafter"/>
</dbReference>
<dbReference type="AlphaFoldDB" id="A0A4Q2DU14"/>
<evidence type="ECO:0000256" key="5">
    <source>
        <dbReference type="ARBA" id="ARBA00022787"/>
    </source>
</evidence>
<evidence type="ECO:0000256" key="3">
    <source>
        <dbReference type="ARBA" id="ARBA00014314"/>
    </source>
</evidence>
<comment type="domain">
    <text evidence="9">The C-terminus is required for mitochondrial localization, while the N-terminus is necessary for mitochondrial fission.</text>
</comment>
<dbReference type="EMBL" id="SDEE01000073">
    <property type="protein sequence ID" value="RXW22385.1"/>
    <property type="molecule type" value="Genomic_DNA"/>
</dbReference>
<evidence type="ECO:0000256" key="6">
    <source>
        <dbReference type="ARBA" id="ARBA00022989"/>
    </source>
</evidence>
<keyword evidence="8 9" id="KW-0472">Membrane</keyword>
<dbReference type="InterPro" id="IPR028058">
    <property type="entry name" value="Fis1_TPR_N"/>
</dbReference>
<evidence type="ECO:0000256" key="4">
    <source>
        <dbReference type="ARBA" id="ARBA00022692"/>
    </source>
</evidence>
<proteinExistence type="inferred from homology"/>
<dbReference type="GO" id="GO:0000422">
    <property type="term" value="P:autophagy of mitochondrion"/>
    <property type="evidence" value="ECO:0007669"/>
    <property type="project" value="TreeGrafter"/>
</dbReference>
<comment type="similarity">
    <text evidence="2 9">Belongs to the FIS1 family.</text>
</comment>
<reference evidence="11 12" key="1">
    <citation type="submission" date="2019-01" db="EMBL/GenBank/DDBJ databases">
        <title>Draft genome sequence of Psathyrella aberdarensis IHI B618.</title>
        <authorList>
            <person name="Buettner E."/>
            <person name="Kellner H."/>
        </authorList>
    </citation>
    <scope>NUCLEOTIDE SEQUENCE [LARGE SCALE GENOMIC DNA]</scope>
    <source>
        <strain evidence="11 12">IHI B618</strain>
    </source>
</reference>
<keyword evidence="12" id="KW-1185">Reference proteome</keyword>
<gene>
    <name evidence="11" type="ORF">EST38_g3473</name>
</gene>
<keyword evidence="5 9" id="KW-1000">Mitochondrion outer membrane</keyword>
<dbReference type="InterPro" id="IPR011990">
    <property type="entry name" value="TPR-like_helical_dom_sf"/>
</dbReference>
<accession>A0A4Q2DU14</accession>
<dbReference type="Gene3D" id="1.25.40.10">
    <property type="entry name" value="Tetratricopeptide repeat domain"/>
    <property type="match status" value="1"/>
</dbReference>
<evidence type="ECO:0000256" key="2">
    <source>
        <dbReference type="ARBA" id="ARBA00008937"/>
    </source>
</evidence>